<dbReference type="PROSITE" id="PS50853">
    <property type="entry name" value="FN3"/>
    <property type="match status" value="4"/>
</dbReference>
<dbReference type="SMART" id="SM00409">
    <property type="entry name" value="IG"/>
    <property type="match status" value="1"/>
</dbReference>
<evidence type="ECO:0000256" key="2">
    <source>
        <dbReference type="ARBA" id="ARBA00010504"/>
    </source>
</evidence>
<dbReference type="PROSITE" id="PS50835">
    <property type="entry name" value="IG_LIKE"/>
    <property type="match status" value="1"/>
</dbReference>
<dbReference type="SUPFAM" id="SSF49265">
    <property type="entry name" value="Fibronectin type III"/>
    <property type="match status" value="2"/>
</dbReference>
<comment type="similarity">
    <text evidence="2">Belongs to the protein-tyrosine phosphatase family. Receptor class 2A subfamily.</text>
</comment>
<evidence type="ECO:0000259" key="19">
    <source>
        <dbReference type="PROSITE" id="PS50853"/>
    </source>
</evidence>
<keyword evidence="14" id="KW-0393">Immunoglobulin domain</keyword>
<evidence type="ECO:0000256" key="1">
    <source>
        <dbReference type="ARBA" id="ARBA00004167"/>
    </source>
</evidence>
<dbReference type="PRINTS" id="PR00014">
    <property type="entry name" value="FNTYPEIII"/>
</dbReference>
<keyword evidence="9" id="KW-1133">Transmembrane helix</keyword>
<dbReference type="WBParaSite" id="ACRNAN_scaffold8122.g26875.t1">
    <property type="protein sequence ID" value="ACRNAN_scaffold8122.g26875.t1"/>
    <property type="gene ID" value="ACRNAN_scaffold8122.g26875"/>
</dbReference>
<evidence type="ECO:0000256" key="13">
    <source>
        <dbReference type="ARBA" id="ARBA00023180"/>
    </source>
</evidence>
<dbReference type="InterPro" id="IPR007110">
    <property type="entry name" value="Ig-like_dom"/>
</dbReference>
<organism evidence="20 21">
    <name type="scientific">Acrobeloides nanus</name>
    <dbReference type="NCBI Taxonomy" id="290746"/>
    <lineage>
        <taxon>Eukaryota</taxon>
        <taxon>Metazoa</taxon>
        <taxon>Ecdysozoa</taxon>
        <taxon>Nematoda</taxon>
        <taxon>Chromadorea</taxon>
        <taxon>Rhabditida</taxon>
        <taxon>Tylenchina</taxon>
        <taxon>Cephalobomorpha</taxon>
        <taxon>Cephaloboidea</taxon>
        <taxon>Cephalobidae</taxon>
        <taxon>Acrobeloides</taxon>
    </lineage>
</organism>
<dbReference type="InterPro" id="IPR036116">
    <property type="entry name" value="FN3_sf"/>
</dbReference>
<evidence type="ECO:0000256" key="10">
    <source>
        <dbReference type="ARBA" id="ARBA00023136"/>
    </source>
</evidence>
<keyword evidence="7" id="KW-0378">Hydrolase</keyword>
<evidence type="ECO:0000256" key="9">
    <source>
        <dbReference type="ARBA" id="ARBA00022989"/>
    </source>
</evidence>
<feature type="signal peptide" evidence="17">
    <location>
        <begin position="1"/>
        <end position="20"/>
    </location>
</feature>
<evidence type="ECO:0000256" key="17">
    <source>
        <dbReference type="SAM" id="SignalP"/>
    </source>
</evidence>
<dbReference type="EC" id="3.1.3.48" evidence="3"/>
<dbReference type="InterPro" id="IPR003961">
    <property type="entry name" value="FN3_dom"/>
</dbReference>
<proteinExistence type="inferred from homology"/>
<feature type="domain" description="Ig-like" evidence="18">
    <location>
        <begin position="56"/>
        <end position="141"/>
    </location>
</feature>
<evidence type="ECO:0000259" key="18">
    <source>
        <dbReference type="PROSITE" id="PS50835"/>
    </source>
</evidence>
<keyword evidence="12" id="KW-0675">Receptor</keyword>
<keyword evidence="13" id="KW-0325">Glycoprotein</keyword>
<keyword evidence="5 17" id="KW-0732">Signal</keyword>
<evidence type="ECO:0000256" key="7">
    <source>
        <dbReference type="ARBA" id="ARBA00022801"/>
    </source>
</evidence>
<dbReference type="Gene3D" id="2.60.40.10">
    <property type="entry name" value="Immunoglobulins"/>
    <property type="match status" value="5"/>
</dbReference>
<dbReference type="InterPro" id="IPR013783">
    <property type="entry name" value="Ig-like_fold"/>
</dbReference>
<dbReference type="Pfam" id="PF00041">
    <property type="entry name" value="fn3"/>
    <property type="match status" value="4"/>
</dbReference>
<name>A0A914EHE7_9BILA</name>
<evidence type="ECO:0000256" key="16">
    <source>
        <dbReference type="SAM" id="MobiDB-lite"/>
    </source>
</evidence>
<dbReference type="FunFam" id="2.60.40.10:FF:000010">
    <property type="entry name" value="receptor-type tyrosine-protein phosphatase delta isoform X1"/>
    <property type="match status" value="1"/>
</dbReference>
<feature type="chain" id="PRO_5037021357" description="protein-tyrosine-phosphatase" evidence="17">
    <location>
        <begin position="21"/>
        <end position="586"/>
    </location>
</feature>
<dbReference type="Proteomes" id="UP000887540">
    <property type="component" value="Unplaced"/>
</dbReference>
<dbReference type="SMART" id="SM00408">
    <property type="entry name" value="IGc2"/>
    <property type="match status" value="1"/>
</dbReference>
<dbReference type="CDD" id="cd00063">
    <property type="entry name" value="FN3"/>
    <property type="match status" value="4"/>
</dbReference>
<feature type="domain" description="Fibronectin type-III" evidence="19">
    <location>
        <begin position="363"/>
        <end position="453"/>
    </location>
</feature>
<dbReference type="InterPro" id="IPR003599">
    <property type="entry name" value="Ig_sub"/>
</dbReference>
<dbReference type="AlphaFoldDB" id="A0A914EHE7"/>
<dbReference type="GO" id="GO:0098609">
    <property type="term" value="P:cell-cell adhesion"/>
    <property type="evidence" value="ECO:0007669"/>
    <property type="project" value="TreeGrafter"/>
</dbReference>
<evidence type="ECO:0000256" key="15">
    <source>
        <dbReference type="ARBA" id="ARBA00051722"/>
    </source>
</evidence>
<reference evidence="21" key="1">
    <citation type="submission" date="2022-11" db="UniProtKB">
        <authorList>
            <consortium name="WormBaseParasite"/>
        </authorList>
    </citation>
    <scope>IDENTIFICATION</scope>
</reference>
<evidence type="ECO:0000313" key="21">
    <source>
        <dbReference type="WBParaSite" id="ACRNAN_scaffold8122.g26875.t1"/>
    </source>
</evidence>
<evidence type="ECO:0000256" key="5">
    <source>
        <dbReference type="ARBA" id="ARBA00022729"/>
    </source>
</evidence>
<feature type="region of interest" description="Disordered" evidence="16">
    <location>
        <begin position="246"/>
        <end position="268"/>
    </location>
</feature>
<sequence length="586" mass="65801">MVVLDRRKWIALWFLPLIKGLIFQHTFPTEIFEAAHKIASEADEETEISQVRRVPPYFTYKLERVYRVGIGGSVNLTCVAVGYPMPRVFWKRQSDDFFLNDPQTAPIGKNVLTLTNLEQTENYTCIAVSKLGNIETSTTVEVKELLPAPTNLKILEVTATTVSLRWNPVTNIPDDDSLRGYIIKYRQKLTPESAQADTSTAYAERGAYKEVKVPGDANSALIENLEPYQQYEFSAQVVSTIGRGTLSPPVEAQTSEAAPGAPPSNVQARSLNRNSILIRWDPPTDKQNGRINGYKIHYTNRPMSTDVTEWEVKEVKQDELMTTLYELDPDKTYYVQVQAKNAKGYGPMSKVVTVITKPGIPGQPSNLVAKALDSHRIQLNWQKPMHSYNINGYVIQYSASEDGVKELTLASDVQKHIVDGLRPNTIYTFKVAAQSDRGQGTFCDEVQTKTHESVPTLAPQIKDVLVLSSSVLHIFWDPIETSNDTSSDDDHDSNYGILTYKIEWRPFINITSSPLDDSSNLKSEEKDENENEFEWNSKIQDSNISTELKIIDLKPYQVYEIRIAAGNGIGFGPYSQVVKKMTKGDG</sequence>
<keyword evidence="4" id="KW-0812">Transmembrane</keyword>
<dbReference type="FunFam" id="2.60.40.10:FF:000036">
    <property type="entry name" value="receptor-type tyrosine-protein phosphatase delta isoform X1"/>
    <property type="match status" value="1"/>
</dbReference>
<keyword evidence="6" id="KW-0677">Repeat</keyword>
<evidence type="ECO:0000256" key="3">
    <source>
        <dbReference type="ARBA" id="ARBA00013064"/>
    </source>
</evidence>
<keyword evidence="11" id="KW-1015">Disulfide bond</keyword>
<dbReference type="GO" id="GO:0004725">
    <property type="term" value="F:protein tyrosine phosphatase activity"/>
    <property type="evidence" value="ECO:0007669"/>
    <property type="project" value="UniProtKB-EC"/>
</dbReference>
<evidence type="ECO:0000256" key="6">
    <source>
        <dbReference type="ARBA" id="ARBA00022737"/>
    </source>
</evidence>
<comment type="subcellular location">
    <subcellularLocation>
        <location evidence="1">Membrane</location>
        <topology evidence="1">Single-pass membrane protein</topology>
    </subcellularLocation>
</comment>
<keyword evidence="10" id="KW-0472">Membrane</keyword>
<keyword evidence="8" id="KW-0904">Protein phosphatase</keyword>
<feature type="domain" description="Fibronectin type-III" evidence="19">
    <location>
        <begin position="458"/>
        <end position="585"/>
    </location>
</feature>
<comment type="catalytic activity">
    <reaction evidence="15">
        <text>O-phospho-L-tyrosyl-[protein] + H2O = L-tyrosyl-[protein] + phosphate</text>
        <dbReference type="Rhea" id="RHEA:10684"/>
        <dbReference type="Rhea" id="RHEA-COMP:10136"/>
        <dbReference type="Rhea" id="RHEA-COMP:20101"/>
        <dbReference type="ChEBI" id="CHEBI:15377"/>
        <dbReference type="ChEBI" id="CHEBI:43474"/>
        <dbReference type="ChEBI" id="CHEBI:46858"/>
        <dbReference type="ChEBI" id="CHEBI:61978"/>
        <dbReference type="EC" id="3.1.3.48"/>
    </reaction>
</comment>
<dbReference type="GO" id="GO:0016020">
    <property type="term" value="C:membrane"/>
    <property type="evidence" value="ECO:0007669"/>
    <property type="project" value="UniProtKB-SubCell"/>
</dbReference>
<keyword evidence="20" id="KW-1185">Reference proteome</keyword>
<dbReference type="PANTHER" id="PTHR44170">
    <property type="entry name" value="PROTEIN SIDEKICK"/>
    <property type="match status" value="1"/>
</dbReference>
<evidence type="ECO:0000256" key="14">
    <source>
        <dbReference type="ARBA" id="ARBA00023319"/>
    </source>
</evidence>
<dbReference type="SUPFAM" id="SSF48726">
    <property type="entry name" value="Immunoglobulin"/>
    <property type="match status" value="1"/>
</dbReference>
<evidence type="ECO:0000256" key="11">
    <source>
        <dbReference type="ARBA" id="ARBA00023157"/>
    </source>
</evidence>
<evidence type="ECO:0000256" key="4">
    <source>
        <dbReference type="ARBA" id="ARBA00022692"/>
    </source>
</evidence>
<accession>A0A914EHE7</accession>
<dbReference type="PANTHER" id="PTHR44170:SF6">
    <property type="entry name" value="CONTACTIN"/>
    <property type="match status" value="1"/>
</dbReference>
<feature type="domain" description="Fibronectin type-III" evidence="19">
    <location>
        <begin position="148"/>
        <end position="257"/>
    </location>
</feature>
<dbReference type="InterPro" id="IPR003598">
    <property type="entry name" value="Ig_sub2"/>
</dbReference>
<evidence type="ECO:0000256" key="8">
    <source>
        <dbReference type="ARBA" id="ARBA00022912"/>
    </source>
</evidence>
<feature type="domain" description="Fibronectin type-III" evidence="19">
    <location>
        <begin position="262"/>
        <end position="359"/>
    </location>
</feature>
<dbReference type="InterPro" id="IPR036179">
    <property type="entry name" value="Ig-like_dom_sf"/>
</dbReference>
<dbReference type="SMART" id="SM00060">
    <property type="entry name" value="FN3"/>
    <property type="match status" value="4"/>
</dbReference>
<protein>
    <recommendedName>
        <fullName evidence="3">protein-tyrosine-phosphatase</fullName>
        <ecNumber evidence="3">3.1.3.48</ecNumber>
    </recommendedName>
</protein>
<evidence type="ECO:0000313" key="20">
    <source>
        <dbReference type="Proteomes" id="UP000887540"/>
    </source>
</evidence>
<dbReference type="Pfam" id="PF13927">
    <property type="entry name" value="Ig_3"/>
    <property type="match status" value="1"/>
</dbReference>
<evidence type="ECO:0000256" key="12">
    <source>
        <dbReference type="ARBA" id="ARBA00023170"/>
    </source>
</evidence>